<dbReference type="GO" id="GO:0016787">
    <property type="term" value="F:hydrolase activity"/>
    <property type="evidence" value="ECO:0007669"/>
    <property type="project" value="UniProtKB-KW"/>
</dbReference>
<gene>
    <name evidence="5" type="ORF">CLUMA_CG005859</name>
</gene>
<organism evidence="5 6">
    <name type="scientific">Clunio marinus</name>
    <dbReference type="NCBI Taxonomy" id="568069"/>
    <lineage>
        <taxon>Eukaryota</taxon>
        <taxon>Metazoa</taxon>
        <taxon>Ecdysozoa</taxon>
        <taxon>Arthropoda</taxon>
        <taxon>Hexapoda</taxon>
        <taxon>Insecta</taxon>
        <taxon>Pterygota</taxon>
        <taxon>Neoptera</taxon>
        <taxon>Endopterygota</taxon>
        <taxon>Diptera</taxon>
        <taxon>Nematocera</taxon>
        <taxon>Chironomoidea</taxon>
        <taxon>Chironomidae</taxon>
        <taxon>Clunio</taxon>
    </lineage>
</organism>
<feature type="region of interest" description="Disordered" evidence="3">
    <location>
        <begin position="1673"/>
        <end position="1712"/>
    </location>
</feature>
<proteinExistence type="predicted"/>
<dbReference type="PROSITE" id="PS50235">
    <property type="entry name" value="USP_3"/>
    <property type="match status" value="1"/>
</dbReference>
<name>A0A1J1I0H5_9DIPT</name>
<dbReference type="EMBL" id="CVRI01000025">
    <property type="protein sequence ID" value="CRK92326.1"/>
    <property type="molecule type" value="Genomic_DNA"/>
</dbReference>
<dbReference type="OrthoDB" id="205782at2759"/>
<dbReference type="InterPro" id="IPR038765">
    <property type="entry name" value="Papain-like_cys_pep_sf"/>
</dbReference>
<feature type="region of interest" description="Disordered" evidence="3">
    <location>
        <begin position="1392"/>
        <end position="1411"/>
    </location>
</feature>
<feature type="region of interest" description="Disordered" evidence="3">
    <location>
        <begin position="1105"/>
        <end position="1132"/>
    </location>
</feature>
<keyword evidence="2" id="KW-0378">Hydrolase</keyword>
<feature type="domain" description="USP" evidence="4">
    <location>
        <begin position="102"/>
        <end position="406"/>
    </location>
</feature>
<dbReference type="InterPro" id="IPR028889">
    <property type="entry name" value="USP"/>
</dbReference>
<dbReference type="Proteomes" id="UP000183832">
    <property type="component" value="Unassembled WGS sequence"/>
</dbReference>
<feature type="compositionally biased region" description="Basic and acidic residues" evidence="3">
    <location>
        <begin position="867"/>
        <end position="881"/>
    </location>
</feature>
<feature type="compositionally biased region" description="Basic and acidic residues" evidence="3">
    <location>
        <begin position="816"/>
        <end position="853"/>
    </location>
</feature>
<feature type="compositionally biased region" description="Basic and acidic residues" evidence="3">
    <location>
        <begin position="763"/>
        <end position="784"/>
    </location>
</feature>
<feature type="compositionally biased region" description="Polar residues" evidence="3">
    <location>
        <begin position="1397"/>
        <end position="1411"/>
    </location>
</feature>
<evidence type="ECO:0000256" key="2">
    <source>
        <dbReference type="ARBA" id="ARBA00022801"/>
    </source>
</evidence>
<dbReference type="PANTHER" id="PTHR22975:SF9">
    <property type="entry name" value="ECHINUS SPLICE FORM 3"/>
    <property type="match status" value="1"/>
</dbReference>
<sequence>MYMDKKKNSTKDNNIGAFFQTCKVLWHLDAFRRSFRQLQNHNCSGAECIFCALKSENCEEIGVITIEDKMIKFRYKRKDSSTKPQSLDTNAIKSTSKKEKFTLLKRANSSNDILDTPTNKTTKEIQDNQAQLSSCVNAVVNLFTQLQTSSEPALCPEPLRRALASGPLASRRFPLGCLGDAAECFELLLHRVHSHLSPSDSDSCETQSCVAHQRFAMRVVEQSVCKCGANSEQLPFTQMVHYVSASALTSQNSMATQQSFGQLLRNAANMGDIRDCPNACGAKIGICRALLNKPDVVSIGVVWDSERPAADQVHSVLKAIGTSLRLGDVFHQVSDTRWAHLNSHELVGVVSYYGKHYTTFFFHTKLKVWVYFDDANVQEVGPNFEAVVDKCSRGRYQPLLLLYALPQLPPIAQNGYQSDASVTNISPPNRRAITPSPEKTTIGLTRRAITPTPNRAVCEYQNLSVIQSKIFGTGGNDETDVYISRRTVENVINAQYQNLNVIQEKIFYNNSNNNNNNLTSSGNSSSSSEEKEYISRSQLEAQMAKKQQLGRSLSAESTSVSSSPNSDGLSIPDHLNQPRRRDSGNWSGDRNSASSSSSTTLDNPYLYLMNKRNSSMPPSPTRNGQFYDAGYDSFSVSSTDSYPPKHPVVHLAKIPESMTLSGDCEKLCLEADQLLEKSKLVEDAHDFETALVLCNAAAGKARAAMNAPYSNPHTMTFARMKHNTCVMQARSLYRRILMEKGSELTKDQSNTNSLNGPRHGRQNSKDKTMQRQNSKEMLHDDKQSTKNIEIYATLPKKKVSLKLMDQEDQIVAIEPVETKKPERESRSIFGRSKDSKEKRSRSEDRNKPSRDFEAQALTNAKDTLKKHKEEKEEKKDKDNKSGKKQHKIRRKLLMGGLIRRKNRSMPDLTEGVGEAQNKEKTNPSPKAVDDSSVGVVPKLDTSSQSGYLSEGHLEYHVSSVNPSLERSKLMRKSFHGSGRQLVVAKVPPPPPLRKTSALTRELVEEHHLQQKNLQNNFYNGQEQMKPFHEANMSIISNVSSNTSMSEDSCQTIITCAQVHQEQSPNKPGELMQQPSSYPPKFLPQTMLKSESVDEVDHVIPTTRFGSQMELPPYPSPPSTTCHSRQASEDFPPPPPSIDLEPLNEQINEIQNLQIKRTDSLDTVQGCTSILAHLQQRQEAMKAKETAEKKPDSAYTSENWLKELQLKQLALKKIQSDSKPPSSNDLSNVKDLTSRFEQVKMSPITEPKRLNVRTGMNGLLTPVTQSTTPHTIKRMDNGDEVEYAIVDKKKNQLKFEVPQSQLQEELREVEMLNQVMQNTLANVGKRTKKKSVSFCDQVILVATANDEEDDTFVPNPILERVLKSINNGNNSEEESKDQVDTPKSSVVMTKQIPLQAPHESSPTPPSQYMTSSHQNYHQMNGLPFNLNQQPPKNEQIDLFEPAMQKPSGVYQHVPPTTINQMFPSQQSQSLPRSNQYQEMLMMMHNKKQSEQSIISSVGPGVQHMPINNQYHPAIQSTQQQFDYVGNQGSGLSNLGIPLQSPPPPMTNQSPYMQLPQNSAVVRNNASGYPYPINQQQHIPMQYPQHQNPMANPQMNFMMNSNRMGMFQNQQQMVYQKPSQMMQSPNEIPNGFHIQPTYQKVPYPGQEMMQYDQQNQHNGIYLNPPQMKPVVQKKVSFEPGTKGGPETSSPSPSMSTNSTNSSVDSNNNVPNIGQTTQLIPTKVSISSYNNTSIIKASAKATQCNLCRKKHTVGNALYCADCDFYLSRFQTNTRR</sequence>
<feature type="compositionally biased region" description="Low complexity" evidence="3">
    <location>
        <begin position="510"/>
        <end position="527"/>
    </location>
</feature>
<evidence type="ECO:0000313" key="5">
    <source>
        <dbReference type="EMBL" id="CRK92326.1"/>
    </source>
</evidence>
<evidence type="ECO:0000313" key="6">
    <source>
        <dbReference type="Proteomes" id="UP000183832"/>
    </source>
</evidence>
<dbReference type="SUPFAM" id="SSF54001">
    <property type="entry name" value="Cysteine proteinases"/>
    <property type="match status" value="1"/>
</dbReference>
<feature type="compositionally biased region" description="Low complexity" evidence="3">
    <location>
        <begin position="1685"/>
        <end position="1709"/>
    </location>
</feature>
<evidence type="ECO:0000259" key="4">
    <source>
        <dbReference type="PROSITE" id="PS50235"/>
    </source>
</evidence>
<feature type="compositionally biased region" description="Basic residues" evidence="3">
    <location>
        <begin position="882"/>
        <end position="903"/>
    </location>
</feature>
<keyword evidence="6" id="KW-1185">Reference proteome</keyword>
<dbReference type="CDD" id="cd02257">
    <property type="entry name" value="Peptidase_C19"/>
    <property type="match status" value="1"/>
</dbReference>
<keyword evidence="1" id="KW-0833">Ubl conjugation pathway</keyword>
<feature type="compositionally biased region" description="Low complexity" evidence="3">
    <location>
        <begin position="552"/>
        <end position="566"/>
    </location>
</feature>
<feature type="region of interest" description="Disordered" evidence="3">
    <location>
        <begin position="814"/>
        <end position="934"/>
    </location>
</feature>
<dbReference type="STRING" id="568069.A0A1J1I0H5"/>
<dbReference type="InterPro" id="IPR052398">
    <property type="entry name" value="Ubiquitin_hydrolase_53/54"/>
</dbReference>
<evidence type="ECO:0000256" key="1">
    <source>
        <dbReference type="ARBA" id="ARBA00022786"/>
    </source>
</evidence>
<evidence type="ECO:0000256" key="3">
    <source>
        <dbReference type="SAM" id="MobiDB-lite"/>
    </source>
</evidence>
<feature type="region of interest" description="Disordered" evidence="3">
    <location>
        <begin position="742"/>
        <end position="784"/>
    </location>
</feature>
<accession>A0A1J1I0H5</accession>
<dbReference type="PANTHER" id="PTHR22975">
    <property type="entry name" value="UBIQUITIN SPECIFIC PROTEINASE"/>
    <property type="match status" value="1"/>
</dbReference>
<feature type="region of interest" description="Disordered" evidence="3">
    <location>
        <begin position="510"/>
        <end position="602"/>
    </location>
</feature>
<protein>
    <submittedName>
        <fullName evidence="5">CLUMA_CG005859, isoform A</fullName>
    </submittedName>
</protein>
<feature type="region of interest" description="Disordered" evidence="3">
    <location>
        <begin position="1364"/>
        <end position="1384"/>
    </location>
</feature>
<reference evidence="5 6" key="1">
    <citation type="submission" date="2015-04" db="EMBL/GenBank/DDBJ databases">
        <authorList>
            <person name="Syromyatnikov M.Y."/>
            <person name="Popov V.N."/>
        </authorList>
    </citation>
    <scope>NUCLEOTIDE SEQUENCE [LARGE SCALE GENOMIC DNA]</scope>
</reference>